<dbReference type="Gene3D" id="3.40.350.10">
    <property type="entry name" value="Creatinase/prolidase N-terminal domain"/>
    <property type="match status" value="1"/>
</dbReference>
<dbReference type="FunFam" id="3.90.230.10:FF:000002">
    <property type="entry name" value="Xaa-Pro aminopeptidase 3"/>
    <property type="match status" value="1"/>
</dbReference>
<keyword evidence="6" id="KW-0031">Aminopeptidase</keyword>
<comment type="catalytic activity">
    <reaction evidence="1">
        <text>Release of any N-terminal amino acid, including proline, that is linked to proline, even from a dipeptide or tripeptide.</text>
        <dbReference type="EC" id="3.4.11.9"/>
    </reaction>
</comment>
<comment type="cofactor">
    <cofactor evidence="2">
        <name>Mn(2+)</name>
        <dbReference type="ChEBI" id="CHEBI:29035"/>
    </cofactor>
</comment>
<evidence type="ECO:0000256" key="5">
    <source>
        <dbReference type="ARBA" id="ARBA00012574"/>
    </source>
</evidence>
<comment type="function">
    <text evidence="3">Catalyzes the removal of a penultimate prolyl residue from the N-termini of peptides.</text>
</comment>
<keyword evidence="9" id="KW-0482">Metalloprotease</keyword>
<evidence type="ECO:0000313" key="14">
    <source>
        <dbReference type="Proteomes" id="UP001244011"/>
    </source>
</evidence>
<dbReference type="Proteomes" id="UP001244011">
    <property type="component" value="Unassembled WGS sequence"/>
</dbReference>
<evidence type="ECO:0000256" key="3">
    <source>
        <dbReference type="ARBA" id="ARBA00002443"/>
    </source>
</evidence>
<dbReference type="Pfam" id="PF05195">
    <property type="entry name" value="AMP_N"/>
    <property type="match status" value="1"/>
</dbReference>
<keyword evidence="14" id="KW-1185">Reference proteome</keyword>
<dbReference type="GO" id="GO:0006508">
    <property type="term" value="P:proteolysis"/>
    <property type="evidence" value="ECO:0007669"/>
    <property type="project" value="TreeGrafter"/>
</dbReference>
<dbReference type="InterPro" id="IPR052433">
    <property type="entry name" value="X-Pro_dipept-like"/>
</dbReference>
<reference evidence="13" key="1">
    <citation type="submission" date="2023-06" db="EMBL/GenBank/DDBJ databases">
        <title>Genome-scale phylogeny and comparative genomics of the fungal order Sordariales.</title>
        <authorList>
            <consortium name="Lawrence Berkeley National Laboratory"/>
            <person name="Hensen N."/>
            <person name="Bonometti L."/>
            <person name="Westerberg I."/>
            <person name="Brannstrom I.O."/>
            <person name="Guillou S."/>
            <person name="Cros-Aarteil S."/>
            <person name="Calhoun S."/>
            <person name="Haridas S."/>
            <person name="Kuo A."/>
            <person name="Mondo S."/>
            <person name="Pangilinan J."/>
            <person name="Riley R."/>
            <person name="Labutti K."/>
            <person name="Andreopoulos B."/>
            <person name="Lipzen A."/>
            <person name="Chen C."/>
            <person name="Yanf M."/>
            <person name="Daum C."/>
            <person name="Ng V."/>
            <person name="Clum A."/>
            <person name="Steindorff A."/>
            <person name="Ohm R."/>
            <person name="Martin F."/>
            <person name="Silar P."/>
            <person name="Natvig D."/>
            <person name="Lalanne C."/>
            <person name="Gautier V."/>
            <person name="Ament-Velasquez S.L."/>
            <person name="Kruys A."/>
            <person name="Hutchinson M.I."/>
            <person name="Powell A.J."/>
            <person name="Barry K."/>
            <person name="Miller A.N."/>
            <person name="Grigoriev I.V."/>
            <person name="Debuchy R."/>
            <person name="Gladieux P."/>
            <person name="Thoren M.H."/>
            <person name="Johannesson H."/>
        </authorList>
    </citation>
    <scope>NUCLEOTIDE SEQUENCE</scope>
    <source>
        <strain evidence="13">8032-3</strain>
    </source>
</reference>
<dbReference type="AlphaFoldDB" id="A0AAJ0BS27"/>
<dbReference type="PANTHER" id="PTHR43226">
    <property type="entry name" value="XAA-PRO AMINOPEPTIDASE 3"/>
    <property type="match status" value="1"/>
</dbReference>
<evidence type="ECO:0000256" key="1">
    <source>
        <dbReference type="ARBA" id="ARBA00001424"/>
    </source>
</evidence>
<organism evidence="13 14">
    <name type="scientific">Phialemonium atrogriseum</name>
    <dbReference type="NCBI Taxonomy" id="1093897"/>
    <lineage>
        <taxon>Eukaryota</taxon>
        <taxon>Fungi</taxon>
        <taxon>Dikarya</taxon>
        <taxon>Ascomycota</taxon>
        <taxon>Pezizomycotina</taxon>
        <taxon>Sordariomycetes</taxon>
        <taxon>Sordariomycetidae</taxon>
        <taxon>Cephalothecales</taxon>
        <taxon>Cephalothecaceae</taxon>
        <taxon>Phialemonium</taxon>
    </lineage>
</organism>
<dbReference type="GeneID" id="85312181"/>
<dbReference type="InterPro" id="IPR036005">
    <property type="entry name" value="Creatinase/aminopeptidase-like"/>
</dbReference>
<name>A0AAJ0BS27_9PEZI</name>
<evidence type="ECO:0000259" key="12">
    <source>
        <dbReference type="SMART" id="SM01011"/>
    </source>
</evidence>
<comment type="similarity">
    <text evidence="4">Belongs to the peptidase M24B family.</text>
</comment>
<keyword evidence="10" id="KW-0464">Manganese</keyword>
<dbReference type="GO" id="GO:0070006">
    <property type="term" value="F:metalloaminopeptidase activity"/>
    <property type="evidence" value="ECO:0007669"/>
    <property type="project" value="InterPro"/>
</dbReference>
<accession>A0AAJ0BS27</accession>
<evidence type="ECO:0000256" key="11">
    <source>
        <dbReference type="ARBA" id="ARBA00030849"/>
    </source>
</evidence>
<dbReference type="InterPro" id="IPR029149">
    <property type="entry name" value="Creatin/AminoP/Spt16_N"/>
</dbReference>
<evidence type="ECO:0000256" key="10">
    <source>
        <dbReference type="ARBA" id="ARBA00023211"/>
    </source>
</evidence>
<dbReference type="EMBL" id="MU839027">
    <property type="protein sequence ID" value="KAK1763463.1"/>
    <property type="molecule type" value="Genomic_DNA"/>
</dbReference>
<evidence type="ECO:0000256" key="6">
    <source>
        <dbReference type="ARBA" id="ARBA00022438"/>
    </source>
</evidence>
<evidence type="ECO:0000256" key="9">
    <source>
        <dbReference type="ARBA" id="ARBA00023049"/>
    </source>
</evidence>
<evidence type="ECO:0000256" key="8">
    <source>
        <dbReference type="ARBA" id="ARBA00022801"/>
    </source>
</evidence>
<evidence type="ECO:0000256" key="2">
    <source>
        <dbReference type="ARBA" id="ARBA00001936"/>
    </source>
</evidence>
<feature type="domain" description="Aminopeptidase P N-terminal" evidence="12">
    <location>
        <begin position="45"/>
        <end position="185"/>
    </location>
</feature>
<gene>
    <name evidence="13" type="ORF">QBC33DRAFT_549770</name>
</gene>
<proteinExistence type="inferred from homology"/>
<dbReference type="Gene3D" id="3.90.230.10">
    <property type="entry name" value="Creatinase/methionine aminopeptidase superfamily"/>
    <property type="match status" value="1"/>
</dbReference>
<protein>
    <recommendedName>
        <fullName evidence="5">Xaa-Pro aminopeptidase</fullName>
        <ecNumber evidence="5">3.4.11.9</ecNumber>
    </recommendedName>
    <alternativeName>
        <fullName evidence="11">Aminoacylproline aminopeptidase</fullName>
    </alternativeName>
</protein>
<keyword evidence="8" id="KW-0378">Hydrolase</keyword>
<dbReference type="PANTHER" id="PTHR43226:SF1">
    <property type="entry name" value="XAA-PRO DIPEPTIDASE"/>
    <property type="match status" value="1"/>
</dbReference>
<keyword evidence="6" id="KW-0645">Protease</keyword>
<comment type="caution">
    <text evidence="13">The sequence shown here is derived from an EMBL/GenBank/DDBJ whole genome shotgun (WGS) entry which is preliminary data.</text>
</comment>
<dbReference type="InterPro" id="IPR007865">
    <property type="entry name" value="Aminopep_P_N"/>
</dbReference>
<dbReference type="GO" id="GO:0030145">
    <property type="term" value="F:manganese ion binding"/>
    <property type="evidence" value="ECO:0007669"/>
    <property type="project" value="InterPro"/>
</dbReference>
<keyword evidence="7" id="KW-0479">Metal-binding</keyword>
<dbReference type="RefSeq" id="XP_060279676.1">
    <property type="nucleotide sequence ID" value="XM_060428994.1"/>
</dbReference>
<dbReference type="EC" id="3.4.11.9" evidence="5"/>
<dbReference type="CDD" id="cd01087">
    <property type="entry name" value="Prolidase"/>
    <property type="match status" value="1"/>
</dbReference>
<dbReference type="InterPro" id="IPR000994">
    <property type="entry name" value="Pept_M24"/>
</dbReference>
<dbReference type="SUPFAM" id="SSF53092">
    <property type="entry name" value="Creatinase/prolidase N-terminal domain"/>
    <property type="match status" value="1"/>
</dbReference>
<evidence type="ECO:0000256" key="4">
    <source>
        <dbReference type="ARBA" id="ARBA00008766"/>
    </source>
</evidence>
<dbReference type="SUPFAM" id="SSF55920">
    <property type="entry name" value="Creatinase/aminopeptidase"/>
    <property type="match status" value="1"/>
</dbReference>
<dbReference type="SMART" id="SM01011">
    <property type="entry name" value="AMP_N"/>
    <property type="match status" value="1"/>
</dbReference>
<sequence>MPSLSSFSLPIRFIRFNRVYSTTLRSFSKLPSRTMDYNSILQGKYPAKQHVKRVVDYIRSKVPDASGVLYLEGRMTKLLEDNDEPEHFRQRRFFYYLTGVPLADCHLIHEIETAKSTLFIPPVDPETVIWSGLPLSAEEAKEKFDVDEVKYTTEVNATLAHVGASLSSASSGHKSKVFAIADQVSDHVTFLEFDDKDFKVLKEAIETCRVVKDEYELALMAKASAISSGAHQAAMEQVRRVGNETELEAVVLAAFVAAGAKEQAYHSIVASGRAAATLHYVANDAPLAGKLNLLLDAGAEWNCYAADITRTFPVSGKFSPESRGVYDVVLRMQSECIAALKDGVLWDDVHLLAHKVAIDGLLALGILKGDKEEILRSRTSVAFFPHGLGHYLGMDTHDTGGNPNYADTDPMFRYLRVRGALPAGSVITVEPGIYFCNFIIEPYLKDPVHSKYIDAEVLEKYWDVGGVRIEDNLVITKDGSINLTTVVKDPDEIEKIITSA</sequence>
<evidence type="ECO:0000313" key="13">
    <source>
        <dbReference type="EMBL" id="KAK1763463.1"/>
    </source>
</evidence>
<evidence type="ECO:0000256" key="7">
    <source>
        <dbReference type="ARBA" id="ARBA00022723"/>
    </source>
</evidence>
<dbReference type="Pfam" id="PF00557">
    <property type="entry name" value="Peptidase_M24"/>
    <property type="match status" value="1"/>
</dbReference>